<accession>A0A9F5MS89</accession>
<feature type="coiled-coil region" evidence="8">
    <location>
        <begin position="340"/>
        <end position="524"/>
    </location>
</feature>
<feature type="domain" description="KASH5-like coiled-coil" evidence="12">
    <location>
        <begin position="332"/>
        <end position="521"/>
    </location>
</feature>
<dbReference type="Pfam" id="PF14662">
    <property type="entry name" value="KASH_CCD"/>
    <property type="match status" value="1"/>
</dbReference>
<feature type="domain" description="Protein KASH5 EF-hand-like" evidence="11">
    <location>
        <begin position="222"/>
        <end position="286"/>
    </location>
</feature>
<dbReference type="OrthoDB" id="10062605at2759"/>
<dbReference type="OMA" id="EWMAYCG"/>
<keyword evidence="5 10" id="KW-1133">Transmembrane helix</keyword>
<feature type="compositionally biased region" description="Low complexity" evidence="9">
    <location>
        <begin position="77"/>
        <end position="91"/>
    </location>
</feature>
<protein>
    <submittedName>
        <fullName evidence="14">Lymphoid-restricted membrane protein</fullName>
    </submittedName>
</protein>
<keyword evidence="7 10" id="KW-0472">Membrane</keyword>
<dbReference type="Pfam" id="PF05781">
    <property type="entry name" value="MRVI1"/>
    <property type="match status" value="1"/>
</dbReference>
<dbReference type="PANTHER" id="PTHR15352">
    <property type="entry name" value="LYMPHOID-RESTRICTED MEMBRANE PROTEIN, JAW1"/>
    <property type="match status" value="1"/>
</dbReference>
<keyword evidence="4 10" id="KW-0812">Transmembrane</keyword>
<feature type="coiled-coil region" evidence="8">
    <location>
        <begin position="636"/>
        <end position="670"/>
    </location>
</feature>
<keyword evidence="6 8" id="KW-0175">Coiled coil</keyword>
<name>A0A9F5MS89_PYTBI</name>
<sequence>MSSKDSCGKRHHPVDSLCRKLQAINMMDQASNPALQIPKFQSKNFDSPQSNTKKNLEEILKKRTLKSSDSHSPLGTNLSLLSPSSDNLFSPGPVMMRTPRHRRISDIRSESFSLDGNKEKLSKSWVLVNQRGNSSPHFIKHESTSDYLCGKSNIEPKVISPLECNYFTSSPDLSNRGPKSVQPTFHSPPAKRFSLGWRLATDNRDNEGSDISLICEEDLLTTMFSACDVERRGKVAVSKLVDFLRCTTSRSSEDSGLEELCHMLDPDHRDISMDLETYHAIMKEWIEDCKRNWNELPTREATPENIFAAKRMNITSGSLEALGGDVSRGDLETSDLITCVADLQFNNQKLQEENAQLKLALDAMEETNNRLMEDSGELRSQIKSFQQSVSQVKTLKEELEEVKNTLNAAEEKRQTMTVQNKQLEKENQSLILKISSLQEENIRNALDLDGLQKKIEELFQTISELQIRAHLYESTVGNKDTALLKKELDIQELKSTLKEYTSVIETLRIEKNKLLNNVQQMQQELISNGINFPLIYKFNSSFLEATNSLHCELELAQEPSEIPGIEWTALDESLDREVLLLLGGPERVGEKFKATILNLQEELSQIKDLAGLPLLNAAGSELDMQEAYQKSLVGLKKTLENKRTLWLQKLNLLEAQKESLDKELIKMAGNMRRMRTEQLHLKKTLLSRQREIQSIKQLKEDALAEADVLRLTLQGLTEQLEEANKRVKDRESDFHAAHEEARSLQKKLEDSVAQQGSLRSQNTDLTQNCQLLELKAKEQSTALESLREKYLKRLLCGVLCQSCVFGDESPLPCSNVNEELRTEEKKTCCNQRLGTQPCWPWSVCWSTSDTLLLEALSLDSLQLIRRNSLPRTVGHSQILFIFGKQHLRNGTTSGVILDEYNRCNLHSVGNQMDADLIWGIRMDGDSPKESDAGALTDTLSSELTSSQETSSSATEDTKEAQDTDSTLQELEGKTHLSTLVLQEATVAAKEEATEDGSSNRAGDSSSCQDLSSSVVCQRNQDNGSPNDKEVEAEFLRLSLGFKCDLFTLEKRVRLEERSRDLAEGNLRKEIAGALKLLDSLASLSEDNQVQEIVRKLQKSLDLLNQHAIRIASKAEMLGAVHQESRVSKAVEVMIQHVENLKRTYAREHAELEELKEVLLQNEKSFSSLGDRDDSSIKKLSGSLKAQLNEMDGNNRNDKFNRRSSWSLKGTKPGEKRPSLQRFISSTSWTESEEEQPELETILLELAAPEIQESKARKLSEKESKTSKWGLCSLCVRVCSWASSLRTSFCRTSKALYISVLAVVFFAALVTFLMGFSFQPPVEAAPDGTGNAWTSVQKLLWPYIRLLHQGPPPV</sequence>
<evidence type="ECO:0000256" key="5">
    <source>
        <dbReference type="ARBA" id="ARBA00022989"/>
    </source>
</evidence>
<comment type="subcellular location">
    <subcellularLocation>
        <location evidence="2">Cytoplasm</location>
    </subcellularLocation>
    <subcellularLocation>
        <location evidence="1">Membrane</location>
        <topology evidence="1">Single-pass membrane protein</topology>
    </subcellularLocation>
</comment>
<feature type="compositionally biased region" description="Low complexity" evidence="9">
    <location>
        <begin position="1003"/>
        <end position="1017"/>
    </location>
</feature>
<evidence type="ECO:0000313" key="14">
    <source>
        <dbReference type="RefSeq" id="XP_025021936.1"/>
    </source>
</evidence>
<evidence type="ECO:0000313" key="13">
    <source>
        <dbReference type="Proteomes" id="UP000695026"/>
    </source>
</evidence>
<dbReference type="PANTHER" id="PTHR15352:SF3">
    <property type="entry name" value="INOSITOL 1,4,5-TRIPHOSPHATE RECEPTOR ASSOCIATED 2"/>
    <property type="match status" value="1"/>
</dbReference>
<dbReference type="KEGG" id="pbi:103058610"/>
<keyword evidence="3" id="KW-0963">Cytoplasm</keyword>
<organism evidence="13 14">
    <name type="scientific">Python bivittatus</name>
    <name type="common">Burmese python</name>
    <name type="synonym">Python molurus bivittatus</name>
    <dbReference type="NCBI Taxonomy" id="176946"/>
    <lineage>
        <taxon>Eukaryota</taxon>
        <taxon>Metazoa</taxon>
        <taxon>Chordata</taxon>
        <taxon>Craniata</taxon>
        <taxon>Vertebrata</taxon>
        <taxon>Euteleostomi</taxon>
        <taxon>Lepidosauria</taxon>
        <taxon>Squamata</taxon>
        <taxon>Bifurcata</taxon>
        <taxon>Unidentata</taxon>
        <taxon>Episquamata</taxon>
        <taxon>Toxicofera</taxon>
        <taxon>Serpentes</taxon>
        <taxon>Henophidia</taxon>
        <taxon>Pythonidae</taxon>
        <taxon>Python</taxon>
    </lineage>
</organism>
<feature type="coiled-coil region" evidence="8">
    <location>
        <begin position="1134"/>
        <end position="1161"/>
    </location>
</feature>
<reference evidence="14" key="1">
    <citation type="submission" date="2025-08" db="UniProtKB">
        <authorList>
            <consortium name="RefSeq"/>
        </authorList>
    </citation>
    <scope>IDENTIFICATION</scope>
    <source>
        <tissue evidence="14">Liver</tissue>
    </source>
</reference>
<feature type="region of interest" description="Disordered" evidence="9">
    <location>
        <begin position="939"/>
        <end position="974"/>
    </location>
</feature>
<keyword evidence="13" id="KW-1185">Reference proteome</keyword>
<evidence type="ECO:0000256" key="2">
    <source>
        <dbReference type="ARBA" id="ARBA00004496"/>
    </source>
</evidence>
<feature type="compositionally biased region" description="Low complexity" evidence="9">
    <location>
        <begin position="939"/>
        <end position="954"/>
    </location>
</feature>
<dbReference type="GeneID" id="103058610"/>
<dbReference type="Pfam" id="PF14658">
    <property type="entry name" value="EF-hand_9"/>
    <property type="match status" value="1"/>
</dbReference>
<evidence type="ECO:0000256" key="6">
    <source>
        <dbReference type="ARBA" id="ARBA00023054"/>
    </source>
</evidence>
<evidence type="ECO:0000259" key="12">
    <source>
        <dbReference type="Pfam" id="PF14662"/>
    </source>
</evidence>
<gene>
    <name evidence="14" type="primary">LOC103058610</name>
</gene>
<evidence type="ECO:0000256" key="8">
    <source>
        <dbReference type="SAM" id="Coils"/>
    </source>
</evidence>
<dbReference type="InterPro" id="IPR039508">
    <property type="entry name" value="KASH5_EF-hand-like_dom"/>
</dbReference>
<evidence type="ECO:0000256" key="7">
    <source>
        <dbReference type="ARBA" id="ARBA00023136"/>
    </source>
</evidence>
<dbReference type="Proteomes" id="UP000695026">
    <property type="component" value="Unplaced"/>
</dbReference>
<feature type="region of interest" description="Disordered" evidence="9">
    <location>
        <begin position="1186"/>
        <end position="1217"/>
    </location>
</feature>
<dbReference type="InterPro" id="IPR028168">
    <property type="entry name" value="KASH5_CC"/>
</dbReference>
<evidence type="ECO:0000256" key="3">
    <source>
        <dbReference type="ARBA" id="ARBA00022490"/>
    </source>
</evidence>
<proteinExistence type="predicted"/>
<evidence type="ECO:0000256" key="4">
    <source>
        <dbReference type="ARBA" id="ARBA00022692"/>
    </source>
</evidence>
<feature type="coiled-coil region" evidence="8">
    <location>
        <begin position="699"/>
        <end position="740"/>
    </location>
</feature>
<feature type="region of interest" description="Disordered" evidence="9">
    <location>
        <begin position="64"/>
        <end position="97"/>
    </location>
</feature>
<dbReference type="GO" id="GO:0005789">
    <property type="term" value="C:endoplasmic reticulum membrane"/>
    <property type="evidence" value="ECO:0007669"/>
    <property type="project" value="TreeGrafter"/>
</dbReference>
<evidence type="ECO:0000256" key="10">
    <source>
        <dbReference type="SAM" id="Phobius"/>
    </source>
</evidence>
<evidence type="ECO:0000256" key="1">
    <source>
        <dbReference type="ARBA" id="ARBA00004167"/>
    </source>
</evidence>
<evidence type="ECO:0000259" key="11">
    <source>
        <dbReference type="Pfam" id="PF14658"/>
    </source>
</evidence>
<feature type="transmembrane region" description="Helical" evidence="10">
    <location>
        <begin position="1294"/>
        <end position="1315"/>
    </location>
</feature>
<feature type="region of interest" description="Disordered" evidence="9">
    <location>
        <begin position="987"/>
        <end position="1027"/>
    </location>
</feature>
<dbReference type="RefSeq" id="XP_025021936.1">
    <property type="nucleotide sequence ID" value="XM_025166168.1"/>
</dbReference>
<dbReference type="InterPro" id="IPR008677">
    <property type="entry name" value="MRVI1"/>
</dbReference>
<evidence type="ECO:0000256" key="9">
    <source>
        <dbReference type="SAM" id="MobiDB-lite"/>
    </source>
</evidence>